<feature type="chain" id="PRO_5024794025" evidence="1">
    <location>
        <begin position="17"/>
        <end position="71"/>
    </location>
</feature>
<dbReference type="Proteomes" id="UP000326340">
    <property type="component" value="Unassembled WGS sequence"/>
</dbReference>
<evidence type="ECO:0000313" key="3">
    <source>
        <dbReference type="Proteomes" id="UP000326340"/>
    </source>
</evidence>
<protein>
    <submittedName>
        <fullName evidence="2">Uncharacterized protein</fullName>
    </submittedName>
</protein>
<comment type="caution">
    <text evidence="2">The sequence shown here is derived from an EMBL/GenBank/DDBJ whole genome shotgun (WGS) entry which is preliminary data.</text>
</comment>
<proteinExistence type="predicted"/>
<dbReference type="AlphaFoldDB" id="A0A5Q4BT23"/>
<sequence>MKSLTLLFVFVSTALAARVCRCTIGGEFSQEDTISNCKLFKGRMRARYCETNTPSDKWDLVSHITMYTKTY</sequence>
<dbReference type="EMBL" id="PUHP01000452">
    <property type="protein sequence ID" value="TQN69931.1"/>
    <property type="molecule type" value="Genomic_DNA"/>
</dbReference>
<organism evidence="2 3">
    <name type="scientific">Colletotrichum shisoi</name>
    <dbReference type="NCBI Taxonomy" id="2078593"/>
    <lineage>
        <taxon>Eukaryota</taxon>
        <taxon>Fungi</taxon>
        <taxon>Dikarya</taxon>
        <taxon>Ascomycota</taxon>
        <taxon>Pezizomycotina</taxon>
        <taxon>Sordariomycetes</taxon>
        <taxon>Hypocreomycetidae</taxon>
        <taxon>Glomerellales</taxon>
        <taxon>Glomerellaceae</taxon>
        <taxon>Colletotrichum</taxon>
        <taxon>Colletotrichum destructivum species complex</taxon>
    </lineage>
</organism>
<evidence type="ECO:0000256" key="1">
    <source>
        <dbReference type="SAM" id="SignalP"/>
    </source>
</evidence>
<keyword evidence="3" id="KW-1185">Reference proteome</keyword>
<keyword evidence="1" id="KW-0732">Signal</keyword>
<gene>
    <name evidence="2" type="ORF">CSHISOI_05668</name>
</gene>
<accession>A0A5Q4BT23</accession>
<name>A0A5Q4BT23_9PEZI</name>
<reference evidence="2 3" key="1">
    <citation type="journal article" date="2019" name="Sci. Rep.">
        <title>Colletotrichum shisoi sp. nov., an anthracnose pathogen of Perilla frutescens in Japan: molecular phylogenetic, morphological and genomic evidence.</title>
        <authorList>
            <person name="Gan P."/>
            <person name="Tsushima A."/>
            <person name="Hiroyama R."/>
            <person name="Narusaka M."/>
            <person name="Takano Y."/>
            <person name="Narusaka Y."/>
            <person name="Kawaradani M."/>
            <person name="Damm U."/>
            <person name="Shirasu K."/>
        </authorList>
    </citation>
    <scope>NUCLEOTIDE SEQUENCE [LARGE SCALE GENOMIC DNA]</scope>
    <source>
        <strain evidence="2 3">PG-2018a</strain>
    </source>
</reference>
<evidence type="ECO:0000313" key="2">
    <source>
        <dbReference type="EMBL" id="TQN69931.1"/>
    </source>
</evidence>
<feature type="signal peptide" evidence="1">
    <location>
        <begin position="1"/>
        <end position="16"/>
    </location>
</feature>